<dbReference type="Proteomes" id="UP000805649">
    <property type="component" value="Unassembled WGS sequence"/>
</dbReference>
<name>A0ACC3YSP6_COLTU</name>
<proteinExistence type="predicted"/>
<organism evidence="1 2">
    <name type="scientific">Colletotrichum truncatum</name>
    <name type="common">Anthracnose fungus</name>
    <name type="synonym">Colletotrichum capsici</name>
    <dbReference type="NCBI Taxonomy" id="5467"/>
    <lineage>
        <taxon>Eukaryota</taxon>
        <taxon>Fungi</taxon>
        <taxon>Dikarya</taxon>
        <taxon>Ascomycota</taxon>
        <taxon>Pezizomycotina</taxon>
        <taxon>Sordariomycetes</taxon>
        <taxon>Hypocreomycetidae</taxon>
        <taxon>Glomerellales</taxon>
        <taxon>Glomerellaceae</taxon>
        <taxon>Colletotrichum</taxon>
        <taxon>Colletotrichum truncatum species complex</taxon>
    </lineage>
</organism>
<accession>A0ACC3YSP6</accession>
<sequence>MASISRDGSIQSVDIGLEVNVGLLVPRGKQAGFEMKFSRRPGMHKFDCDFMGNQTDETVMALFKQKGMIYD</sequence>
<evidence type="ECO:0000313" key="1">
    <source>
        <dbReference type="EMBL" id="KAL0934887.1"/>
    </source>
</evidence>
<gene>
    <name evidence="1" type="ORF">CTRU02_209478</name>
</gene>
<reference evidence="1 2" key="1">
    <citation type="journal article" date="2020" name="Phytopathology">
        <title>Genome Sequence Resources of Colletotrichum truncatum, C. plurivorum, C. musicola, and C. sojae: Four Species Pathogenic to Soybean (Glycine max).</title>
        <authorList>
            <person name="Rogerio F."/>
            <person name="Boufleur T.R."/>
            <person name="Ciampi-Guillardi M."/>
            <person name="Sukno S.A."/>
            <person name="Thon M.R."/>
            <person name="Massola Junior N.S."/>
            <person name="Baroncelli R."/>
        </authorList>
    </citation>
    <scope>NUCLEOTIDE SEQUENCE [LARGE SCALE GENOMIC DNA]</scope>
    <source>
        <strain evidence="1 2">CMES1059</strain>
    </source>
</reference>
<protein>
    <submittedName>
        <fullName evidence="1">Uncharacterized protein</fullName>
    </submittedName>
</protein>
<keyword evidence="2" id="KW-1185">Reference proteome</keyword>
<evidence type="ECO:0000313" key="2">
    <source>
        <dbReference type="Proteomes" id="UP000805649"/>
    </source>
</evidence>
<comment type="caution">
    <text evidence="1">The sequence shown here is derived from an EMBL/GenBank/DDBJ whole genome shotgun (WGS) entry which is preliminary data.</text>
</comment>
<dbReference type="EMBL" id="VUJX02000006">
    <property type="protein sequence ID" value="KAL0934887.1"/>
    <property type="molecule type" value="Genomic_DNA"/>
</dbReference>